<dbReference type="PROSITE" id="PS51892">
    <property type="entry name" value="SUBTILASE"/>
    <property type="match status" value="1"/>
</dbReference>
<dbReference type="InterPro" id="IPR045051">
    <property type="entry name" value="SBT"/>
</dbReference>
<evidence type="ECO:0000313" key="5">
    <source>
        <dbReference type="EMBL" id="OMO62409.1"/>
    </source>
</evidence>
<dbReference type="OrthoDB" id="4803627at2759"/>
<dbReference type="STRING" id="93759.A0A1R3GWF8"/>
<comment type="similarity">
    <text evidence="1 3">Belongs to the peptidase S8 family.</text>
</comment>
<dbReference type="GO" id="GO:0006508">
    <property type="term" value="P:proteolysis"/>
    <property type="evidence" value="ECO:0007669"/>
    <property type="project" value="InterPro"/>
</dbReference>
<name>A0A1R3GWF8_9ROSI</name>
<dbReference type="EMBL" id="AWUE01021397">
    <property type="protein sequence ID" value="OMO62409.1"/>
    <property type="molecule type" value="Genomic_DNA"/>
</dbReference>
<dbReference type="InterPro" id="IPR036852">
    <property type="entry name" value="Peptidase_S8/S53_dom_sf"/>
</dbReference>
<keyword evidence="2" id="KW-0732">Signal</keyword>
<feature type="domain" description="Peptidase S8/S53" evidence="4">
    <location>
        <begin position="7"/>
        <end position="63"/>
    </location>
</feature>
<dbReference type="Proteomes" id="UP000187203">
    <property type="component" value="Unassembled WGS sequence"/>
</dbReference>
<dbReference type="Gene3D" id="3.40.50.200">
    <property type="entry name" value="Peptidase S8/S53 domain"/>
    <property type="match status" value="1"/>
</dbReference>
<dbReference type="PANTHER" id="PTHR10795">
    <property type="entry name" value="PROPROTEIN CONVERTASE SUBTILISIN/KEXIN"/>
    <property type="match status" value="1"/>
</dbReference>
<dbReference type="Pfam" id="PF00082">
    <property type="entry name" value="Peptidase_S8"/>
    <property type="match status" value="1"/>
</dbReference>
<dbReference type="SUPFAM" id="SSF52743">
    <property type="entry name" value="Subtilisin-like"/>
    <property type="match status" value="1"/>
</dbReference>
<evidence type="ECO:0000313" key="6">
    <source>
        <dbReference type="Proteomes" id="UP000187203"/>
    </source>
</evidence>
<proteinExistence type="inferred from homology"/>
<evidence type="ECO:0000256" key="1">
    <source>
        <dbReference type="ARBA" id="ARBA00011073"/>
    </source>
</evidence>
<accession>A0A1R3GWF8</accession>
<dbReference type="InterPro" id="IPR000209">
    <property type="entry name" value="Peptidase_S8/S53_dom"/>
</dbReference>
<sequence length="75" mass="7832">MEPICASDVIAAIDQAIADGVDILSISLGYDVDEHLLEEDPIAIAGFRAMEKGVPVVASAGNDGTIYYRLLNGAP</sequence>
<reference evidence="6" key="1">
    <citation type="submission" date="2013-09" db="EMBL/GenBank/DDBJ databases">
        <title>Corchorus olitorius genome sequencing.</title>
        <authorList>
            <person name="Alam M."/>
            <person name="Haque M.S."/>
            <person name="Islam M.S."/>
            <person name="Emdad E.M."/>
            <person name="Islam M.M."/>
            <person name="Ahmed B."/>
            <person name="Halim A."/>
            <person name="Hossen Q.M.M."/>
            <person name="Hossain M.Z."/>
            <person name="Ahmed R."/>
            <person name="Khan M.M."/>
            <person name="Islam R."/>
            <person name="Rashid M.M."/>
            <person name="Khan S.A."/>
            <person name="Rahman M.S."/>
            <person name="Alam M."/>
            <person name="Yahiya A.S."/>
            <person name="Khan M.S."/>
            <person name="Azam M.S."/>
            <person name="Haque T."/>
            <person name="Lashkar M.Z.H."/>
            <person name="Akhand A.I."/>
            <person name="Morshed G."/>
            <person name="Roy S."/>
            <person name="Uddin K.S."/>
            <person name="Rabeya T."/>
            <person name="Hossain A.S."/>
            <person name="Chowdhury A."/>
            <person name="Snigdha A.R."/>
            <person name="Mortoza M.S."/>
            <person name="Matin S.A."/>
            <person name="Hoque S.M.E."/>
            <person name="Islam M.K."/>
            <person name="Roy D.K."/>
            <person name="Haider R."/>
            <person name="Moosa M.M."/>
            <person name="Elias S.M."/>
            <person name="Hasan A.M."/>
            <person name="Jahan S."/>
            <person name="Shafiuddin M."/>
            <person name="Mahmood N."/>
            <person name="Shommy N.S."/>
        </authorList>
    </citation>
    <scope>NUCLEOTIDE SEQUENCE [LARGE SCALE GENOMIC DNA]</scope>
    <source>
        <strain evidence="6">cv. O-4</strain>
    </source>
</reference>
<gene>
    <name evidence="5" type="ORF">COLO4_33095</name>
</gene>
<comment type="caution">
    <text evidence="5">The sequence shown here is derived from an EMBL/GenBank/DDBJ whole genome shotgun (WGS) entry which is preliminary data.</text>
</comment>
<dbReference type="GO" id="GO:0004252">
    <property type="term" value="F:serine-type endopeptidase activity"/>
    <property type="evidence" value="ECO:0007669"/>
    <property type="project" value="InterPro"/>
</dbReference>
<dbReference type="AlphaFoldDB" id="A0A1R3GWF8"/>
<comment type="caution">
    <text evidence="3">Lacks conserved residue(s) required for the propagation of feature annotation.</text>
</comment>
<evidence type="ECO:0000259" key="4">
    <source>
        <dbReference type="Pfam" id="PF00082"/>
    </source>
</evidence>
<protein>
    <recommendedName>
        <fullName evidence="4">Peptidase S8/S53 domain-containing protein</fullName>
    </recommendedName>
</protein>
<evidence type="ECO:0000256" key="3">
    <source>
        <dbReference type="PROSITE-ProRule" id="PRU01240"/>
    </source>
</evidence>
<evidence type="ECO:0000256" key="2">
    <source>
        <dbReference type="ARBA" id="ARBA00022729"/>
    </source>
</evidence>
<keyword evidence="6" id="KW-1185">Reference proteome</keyword>
<organism evidence="5 6">
    <name type="scientific">Corchorus olitorius</name>
    <dbReference type="NCBI Taxonomy" id="93759"/>
    <lineage>
        <taxon>Eukaryota</taxon>
        <taxon>Viridiplantae</taxon>
        <taxon>Streptophyta</taxon>
        <taxon>Embryophyta</taxon>
        <taxon>Tracheophyta</taxon>
        <taxon>Spermatophyta</taxon>
        <taxon>Magnoliopsida</taxon>
        <taxon>eudicotyledons</taxon>
        <taxon>Gunneridae</taxon>
        <taxon>Pentapetalae</taxon>
        <taxon>rosids</taxon>
        <taxon>malvids</taxon>
        <taxon>Malvales</taxon>
        <taxon>Malvaceae</taxon>
        <taxon>Grewioideae</taxon>
        <taxon>Apeibeae</taxon>
        <taxon>Corchorus</taxon>
    </lineage>
</organism>